<gene>
    <name evidence="2" type="ORF">HNR06_003756</name>
</gene>
<feature type="compositionally biased region" description="Basic and acidic residues" evidence="1">
    <location>
        <begin position="93"/>
        <end position="102"/>
    </location>
</feature>
<dbReference type="RefSeq" id="WP_179810787.1">
    <property type="nucleotide sequence ID" value="NZ_JACCHL010000001.1"/>
</dbReference>
<feature type="compositionally biased region" description="Polar residues" evidence="1">
    <location>
        <begin position="111"/>
        <end position="120"/>
    </location>
</feature>
<evidence type="ECO:0000256" key="1">
    <source>
        <dbReference type="SAM" id="MobiDB-lite"/>
    </source>
</evidence>
<organism evidence="2 3">
    <name type="scientific">Nocardiopsis sinuspersici</name>
    <dbReference type="NCBI Taxonomy" id="501010"/>
    <lineage>
        <taxon>Bacteria</taxon>
        <taxon>Bacillati</taxon>
        <taxon>Actinomycetota</taxon>
        <taxon>Actinomycetes</taxon>
        <taxon>Streptosporangiales</taxon>
        <taxon>Nocardiopsidaceae</taxon>
        <taxon>Nocardiopsis</taxon>
    </lineage>
</organism>
<dbReference type="Proteomes" id="UP000584931">
    <property type="component" value="Unassembled WGS sequence"/>
</dbReference>
<feature type="compositionally biased region" description="Basic and acidic residues" evidence="1">
    <location>
        <begin position="177"/>
        <end position="187"/>
    </location>
</feature>
<dbReference type="EMBL" id="JACCHL010000001">
    <property type="protein sequence ID" value="NYH54167.1"/>
    <property type="molecule type" value="Genomic_DNA"/>
</dbReference>
<feature type="compositionally biased region" description="Gly residues" evidence="1">
    <location>
        <begin position="211"/>
        <end position="245"/>
    </location>
</feature>
<protein>
    <submittedName>
        <fullName evidence="2">Putative membrane protein YgcG</fullName>
    </submittedName>
</protein>
<reference evidence="2 3" key="1">
    <citation type="submission" date="2020-07" db="EMBL/GenBank/DDBJ databases">
        <title>Sequencing the genomes of 1000 actinobacteria strains.</title>
        <authorList>
            <person name="Klenk H.-P."/>
        </authorList>
    </citation>
    <scope>NUCLEOTIDE SEQUENCE [LARGE SCALE GENOMIC DNA]</scope>
    <source>
        <strain evidence="2 3">DSM 45278</strain>
    </source>
</reference>
<feature type="compositionally biased region" description="Acidic residues" evidence="1">
    <location>
        <begin position="136"/>
        <end position="145"/>
    </location>
</feature>
<name>A0A7Z0BM34_9ACTN</name>
<sequence>MTSPTDPTNDPFEEQLRQLLKAEADTVTTSPEALNLIRERTERNRGSIWFGLPWLRPALAVAGATLIAASVIMSSPQVRDHVLEIVPAGADREGTLTERGQSEDVAVPDPSTGSVDGTTQPEPVPPEKPAASPSPEVEEEGSAPEEDPKTASTCPEPVEGPSPSPTATSGEDGEAGAAEKEGCEPVEKPSPGTGGDEGTGEGEGDSATGEDGTGTGGGGEDTGSGEGGGDTGTGGGGEDTGGTVGTGTADGDTTSKTASGS</sequence>
<proteinExistence type="predicted"/>
<evidence type="ECO:0000313" key="3">
    <source>
        <dbReference type="Proteomes" id="UP000584931"/>
    </source>
</evidence>
<dbReference type="AlphaFoldDB" id="A0A7Z0BM34"/>
<comment type="caution">
    <text evidence="2">The sequence shown here is derived from an EMBL/GenBank/DDBJ whole genome shotgun (WGS) entry which is preliminary data.</text>
</comment>
<feature type="region of interest" description="Disordered" evidence="1">
    <location>
        <begin position="93"/>
        <end position="261"/>
    </location>
</feature>
<evidence type="ECO:0000313" key="2">
    <source>
        <dbReference type="EMBL" id="NYH54167.1"/>
    </source>
</evidence>
<accession>A0A7Z0BM34</accession>